<comment type="caution">
    <text evidence="1">The sequence shown here is derived from an EMBL/GenBank/DDBJ whole genome shotgun (WGS) entry which is preliminary data.</text>
</comment>
<gene>
    <name evidence="1" type="ORF">PENTCL1PPCAC_28970</name>
</gene>
<dbReference type="Proteomes" id="UP001432027">
    <property type="component" value="Unassembled WGS sequence"/>
</dbReference>
<protein>
    <recommendedName>
        <fullName evidence="3">Ribosomal protein</fullName>
    </recommendedName>
</protein>
<evidence type="ECO:0008006" key="3">
    <source>
        <dbReference type="Google" id="ProtNLM"/>
    </source>
</evidence>
<evidence type="ECO:0000313" key="2">
    <source>
        <dbReference type="Proteomes" id="UP001432027"/>
    </source>
</evidence>
<dbReference type="EMBL" id="BTSX01000006">
    <property type="protein sequence ID" value="GMT06796.1"/>
    <property type="molecule type" value="Genomic_DNA"/>
</dbReference>
<keyword evidence="2" id="KW-1185">Reference proteome</keyword>
<sequence>MAAGYYAKNHIWGFAGLGWSFQTKFLDEGIHLPVLEQLHHLHVLLVRRDDVLDRGGHHQQRAVLLNRRGESDLKDDEHKQRGEILVPLLIHFHLHVGREIRGVWIEEESGLEEREFGGGNLQPTQRDHDLVHLPSVDQPTTRQFNLGLGVPENKGAAQVDDLVGAVIGGVVYPIEDVEGEGEVAKQRELIVRVDLAVQVEGLDPFNTDAHLFDVPHPHVLHRRRVQLLELGADIKLHFIRLVE</sequence>
<reference evidence="1" key="1">
    <citation type="submission" date="2023-10" db="EMBL/GenBank/DDBJ databases">
        <title>Genome assembly of Pristionchus species.</title>
        <authorList>
            <person name="Yoshida K."/>
            <person name="Sommer R.J."/>
        </authorList>
    </citation>
    <scope>NUCLEOTIDE SEQUENCE</scope>
    <source>
        <strain evidence="1">RS0144</strain>
    </source>
</reference>
<dbReference type="AlphaFoldDB" id="A0AAV5UIF4"/>
<proteinExistence type="predicted"/>
<name>A0AAV5UIF4_9BILA</name>
<evidence type="ECO:0000313" key="1">
    <source>
        <dbReference type="EMBL" id="GMT06796.1"/>
    </source>
</evidence>
<accession>A0AAV5UIF4</accession>
<organism evidence="1 2">
    <name type="scientific">Pristionchus entomophagus</name>
    <dbReference type="NCBI Taxonomy" id="358040"/>
    <lineage>
        <taxon>Eukaryota</taxon>
        <taxon>Metazoa</taxon>
        <taxon>Ecdysozoa</taxon>
        <taxon>Nematoda</taxon>
        <taxon>Chromadorea</taxon>
        <taxon>Rhabditida</taxon>
        <taxon>Rhabditina</taxon>
        <taxon>Diplogasteromorpha</taxon>
        <taxon>Diplogasteroidea</taxon>
        <taxon>Neodiplogasteridae</taxon>
        <taxon>Pristionchus</taxon>
    </lineage>
</organism>